<proteinExistence type="predicted"/>
<dbReference type="EMBL" id="CAJPDS010000078">
    <property type="protein sequence ID" value="CAF9934852.1"/>
    <property type="molecule type" value="Genomic_DNA"/>
</dbReference>
<evidence type="ECO:0000256" key="1">
    <source>
        <dbReference type="SAM" id="MobiDB-lite"/>
    </source>
</evidence>
<dbReference type="Proteomes" id="UP000664521">
    <property type="component" value="Unassembled WGS sequence"/>
</dbReference>
<evidence type="ECO:0000256" key="2">
    <source>
        <dbReference type="SAM" id="Phobius"/>
    </source>
</evidence>
<dbReference type="OrthoDB" id="3021074at2759"/>
<evidence type="ECO:0000313" key="3">
    <source>
        <dbReference type="EMBL" id="CAF9934852.1"/>
    </source>
</evidence>
<feature type="region of interest" description="Disordered" evidence="1">
    <location>
        <begin position="351"/>
        <end position="387"/>
    </location>
</feature>
<organism evidence="3 4">
    <name type="scientific">Heterodermia speciosa</name>
    <dbReference type="NCBI Taxonomy" id="116794"/>
    <lineage>
        <taxon>Eukaryota</taxon>
        <taxon>Fungi</taxon>
        <taxon>Dikarya</taxon>
        <taxon>Ascomycota</taxon>
        <taxon>Pezizomycotina</taxon>
        <taxon>Lecanoromycetes</taxon>
        <taxon>OSLEUM clade</taxon>
        <taxon>Lecanoromycetidae</taxon>
        <taxon>Caliciales</taxon>
        <taxon>Physciaceae</taxon>
        <taxon>Heterodermia</taxon>
    </lineage>
</organism>
<feature type="compositionally biased region" description="Polar residues" evidence="1">
    <location>
        <begin position="431"/>
        <end position="442"/>
    </location>
</feature>
<feature type="transmembrane region" description="Helical" evidence="2">
    <location>
        <begin position="64"/>
        <end position="82"/>
    </location>
</feature>
<feature type="transmembrane region" description="Helical" evidence="2">
    <location>
        <begin position="94"/>
        <end position="115"/>
    </location>
</feature>
<feature type="transmembrane region" description="Helical" evidence="2">
    <location>
        <begin position="310"/>
        <end position="329"/>
    </location>
</feature>
<dbReference type="AlphaFoldDB" id="A0A8H3INV1"/>
<evidence type="ECO:0000313" key="4">
    <source>
        <dbReference type="Proteomes" id="UP000664521"/>
    </source>
</evidence>
<keyword evidence="4" id="KW-1185">Reference proteome</keyword>
<comment type="caution">
    <text evidence="3">The sequence shown here is derived from an EMBL/GenBank/DDBJ whole genome shotgun (WGS) entry which is preliminary data.</text>
</comment>
<feature type="transmembrane region" description="Helical" evidence="2">
    <location>
        <begin position="202"/>
        <end position="224"/>
    </location>
</feature>
<keyword evidence="2" id="KW-0812">Transmembrane</keyword>
<name>A0A8H3INV1_9LECA</name>
<keyword evidence="2" id="KW-0472">Membrane</keyword>
<feature type="compositionally biased region" description="Basic and acidic residues" evidence="1">
    <location>
        <begin position="478"/>
        <end position="491"/>
    </location>
</feature>
<accession>A0A8H3INV1</accession>
<gene>
    <name evidence="3" type="ORF">HETSPECPRED_009381</name>
</gene>
<reference evidence="3" key="1">
    <citation type="submission" date="2021-03" db="EMBL/GenBank/DDBJ databases">
        <authorList>
            <person name="Tagirdzhanova G."/>
        </authorList>
    </citation>
    <scope>NUCLEOTIDE SEQUENCE</scope>
</reference>
<keyword evidence="2" id="KW-1133">Transmembrane helix</keyword>
<feature type="transmembrane region" description="Helical" evidence="2">
    <location>
        <begin position="260"/>
        <end position="290"/>
    </location>
</feature>
<feature type="region of interest" description="Disordered" evidence="1">
    <location>
        <begin position="404"/>
        <end position="502"/>
    </location>
</feature>
<feature type="compositionally biased region" description="Pro residues" evidence="1">
    <location>
        <begin position="461"/>
        <end position="471"/>
    </location>
</feature>
<protein>
    <submittedName>
        <fullName evidence="3">Uncharacterized protein</fullName>
    </submittedName>
</protein>
<sequence>MIFAMIARKHDWLAAAALGTAMTYAASAAVHAFALLARYNYSGNFDPVELSTQANANDFGDMDLQAIFPILAASCIMLTPILNWSIQIREHARAIAVCWGLLIYAAFVPTLLNVWKGIEPLFTYGLQLFTCEIDTAKNCSYDYIRGDGRDEIDSFDFYNKCNCNDTCGASSLPHTAFRNGQNMQAFITSDRVNSLLSSHITFSLYALNALFLCLITVHGIIGLVEIRFTQAQIRNKIFLLLGGRSQYDSRRGFGPKARYYFAKVIALHLYLCAVMVAILSPAIFVSSVIVNEIITWGYPTSERTDAVGQWSTWVGATLVVLAEIIQRYHRLWETWLIRMLPEPCRRFIADLSRDKNNPQQKSRREDEDDHDGTVEDSSQSEPGSRQRLRDEWADFKMWWNDPIQQSPLNEHSYSPSSDDSSSRKEPASKRPSWSNSSMQSPEPSKYRGFDSMSTPLLPINTRPPPPQPEPYDPGLSEEAVHDQGTIHRSTFERQNSTFSSSY</sequence>
<feature type="compositionally biased region" description="Polar residues" evidence="1">
    <location>
        <begin position="492"/>
        <end position="502"/>
    </location>
</feature>